<evidence type="ECO:0000259" key="1">
    <source>
        <dbReference type="Pfam" id="PF21068"/>
    </source>
</evidence>
<evidence type="ECO:0000313" key="3">
    <source>
        <dbReference type="Proteomes" id="UP000318720"/>
    </source>
</evidence>
<dbReference type="PANTHER" id="PTHR21621:SF0">
    <property type="entry name" value="BETA-CITRYLGLUTAMATE SYNTHASE B-RELATED"/>
    <property type="match status" value="1"/>
</dbReference>
<dbReference type="GO" id="GO:0005737">
    <property type="term" value="C:cytoplasm"/>
    <property type="evidence" value="ECO:0007669"/>
    <property type="project" value="TreeGrafter"/>
</dbReference>
<sequence length="323" mass="35811">MTTLSPVLVVTRVDDTTADVVIEELVDRVVPVVRLDPADFPETVTVAARVEGSGLTGQIRTATRVASLDGIRSVYWRRPGPYSAPEGLDGQDAHWCADQARYGLGGILAALPYARYINHPRRNRAAEYKPAQLSTAAQCGLHVPPTLLTNDVEQARRFIRDHGPAVYKPLYNSDYTDQDSGIGLTVWVEEVATADLDSGVGLTMHLFQQRVDKVADIRLTAVGDQLFAVRIDGSPGLDWRRHYDDLSYTLIDTPPDVAKGVRTYLAAFGLVYGAFDFGLDVAGRWHWYECNPNGQFAWFPEPITRQITAALADQLQHPDRDHR</sequence>
<dbReference type="PANTHER" id="PTHR21621">
    <property type="entry name" value="RIBOSOMAL PROTEIN S6 MODIFICATION PROTEIN"/>
    <property type="match status" value="1"/>
</dbReference>
<dbReference type="GO" id="GO:0009432">
    <property type="term" value="P:SOS response"/>
    <property type="evidence" value="ECO:0007669"/>
    <property type="project" value="TreeGrafter"/>
</dbReference>
<proteinExistence type="predicted"/>
<dbReference type="AlphaFoldDB" id="A0AAE8VVF1"/>
<reference evidence="2 3" key="1">
    <citation type="submission" date="2019-03" db="EMBL/GenBank/DDBJ databases">
        <title>Comparative genomic analyses of the sweetpotato soil rot pathogen, Streptomyces ipomoeae.</title>
        <authorList>
            <person name="Ruschel Soares N."/>
            <person name="Badger J.H."/>
            <person name="Huguet-Tapia J.C."/>
            <person name="Clark C.A."/>
            <person name="Pettis G.S."/>
        </authorList>
    </citation>
    <scope>NUCLEOTIDE SEQUENCE [LARGE SCALE GENOMIC DNA]</scope>
    <source>
        <strain evidence="2 3">88-35</strain>
    </source>
</reference>
<dbReference type="NCBIfam" id="TIGR04187">
    <property type="entry name" value="GRASP_SAV_5884"/>
    <property type="match status" value="1"/>
</dbReference>
<dbReference type="Gene3D" id="3.30.470.20">
    <property type="entry name" value="ATP-grasp fold, B domain"/>
    <property type="match status" value="1"/>
</dbReference>
<gene>
    <name evidence="2" type="primary">tgmB</name>
    <name evidence="2" type="ORF">Sipo8835_44385</name>
</gene>
<protein>
    <submittedName>
        <fullName evidence="2">ATP-grasp ribosomal peptide maturase</fullName>
    </submittedName>
</protein>
<dbReference type="GO" id="GO:0018169">
    <property type="term" value="F:ribosomal S6-glutamic acid ligase activity"/>
    <property type="evidence" value="ECO:0007669"/>
    <property type="project" value="TreeGrafter"/>
</dbReference>
<comment type="caution">
    <text evidence="2">The sequence shown here is derived from an EMBL/GenBank/DDBJ whole genome shotgun (WGS) entry which is preliminary data.</text>
</comment>
<dbReference type="EMBL" id="SPAZ01000362">
    <property type="protein sequence ID" value="TQE15804.1"/>
    <property type="molecule type" value="Genomic_DNA"/>
</dbReference>
<organism evidence="2 3">
    <name type="scientific">Streptomyces ipomoeae</name>
    <dbReference type="NCBI Taxonomy" id="103232"/>
    <lineage>
        <taxon>Bacteria</taxon>
        <taxon>Bacillati</taxon>
        <taxon>Actinomycetota</taxon>
        <taxon>Actinomycetes</taxon>
        <taxon>Kitasatosporales</taxon>
        <taxon>Streptomycetaceae</taxon>
        <taxon>Streptomyces</taxon>
    </lineage>
</organism>
<dbReference type="InterPro" id="IPR048936">
    <property type="entry name" value="MvdD-like_ATPgrasp"/>
</dbReference>
<accession>A0AAE8VVF1</accession>
<dbReference type="InterPro" id="IPR026449">
    <property type="entry name" value="GRASP_SAV_5884"/>
</dbReference>
<evidence type="ECO:0000313" key="2">
    <source>
        <dbReference type="EMBL" id="TQE15804.1"/>
    </source>
</evidence>
<dbReference type="Proteomes" id="UP000318720">
    <property type="component" value="Unassembled WGS sequence"/>
</dbReference>
<dbReference type="Pfam" id="PF21068">
    <property type="entry name" value="ATPgraspMvdD"/>
    <property type="match status" value="1"/>
</dbReference>
<dbReference type="RefSeq" id="WP_141586326.1">
    <property type="nucleotide sequence ID" value="NZ_SPAZ01000362.1"/>
</dbReference>
<dbReference type="SUPFAM" id="SSF56059">
    <property type="entry name" value="Glutathione synthetase ATP-binding domain-like"/>
    <property type="match status" value="1"/>
</dbReference>
<feature type="domain" description="MvdD-like pre-ATP grasp" evidence="1">
    <location>
        <begin position="7"/>
        <end position="121"/>
    </location>
</feature>
<name>A0AAE8VVF1_9ACTN</name>